<gene>
    <name evidence="2" type="ORF">ACFFLS_23625</name>
</gene>
<keyword evidence="1" id="KW-1133">Transmembrane helix</keyword>
<sequence length="118" mass="13746">MGISAVAIFRILVLIVVIFPNYLFYKKYNKNKKRYFIHAFAFFFISITVSLLVMLFIAISKELISGFLNIDIDDTTNTYMIFFAIMTIPSSFLANFYLLNAYLRKNNKSNEIELIGKE</sequence>
<organism evidence="2 3">
    <name type="scientific">Flavobacterium procerum</name>
    <dbReference type="NCBI Taxonomy" id="1455569"/>
    <lineage>
        <taxon>Bacteria</taxon>
        <taxon>Pseudomonadati</taxon>
        <taxon>Bacteroidota</taxon>
        <taxon>Flavobacteriia</taxon>
        <taxon>Flavobacteriales</taxon>
        <taxon>Flavobacteriaceae</taxon>
        <taxon>Flavobacterium</taxon>
    </lineage>
</organism>
<accession>A0ABV6C173</accession>
<keyword evidence="1" id="KW-0812">Transmembrane</keyword>
<name>A0ABV6C173_9FLAO</name>
<evidence type="ECO:0000313" key="3">
    <source>
        <dbReference type="Proteomes" id="UP001589734"/>
    </source>
</evidence>
<evidence type="ECO:0000313" key="2">
    <source>
        <dbReference type="EMBL" id="MFC0080054.1"/>
    </source>
</evidence>
<reference evidence="2 3" key="1">
    <citation type="submission" date="2024-09" db="EMBL/GenBank/DDBJ databases">
        <authorList>
            <person name="Sun Q."/>
            <person name="Mori K."/>
        </authorList>
    </citation>
    <scope>NUCLEOTIDE SEQUENCE [LARGE SCALE GENOMIC DNA]</scope>
    <source>
        <strain evidence="2 3">CGMCC 1.12926</strain>
    </source>
</reference>
<evidence type="ECO:0008006" key="4">
    <source>
        <dbReference type="Google" id="ProtNLM"/>
    </source>
</evidence>
<keyword evidence="3" id="KW-1185">Reference proteome</keyword>
<feature type="transmembrane region" description="Helical" evidence="1">
    <location>
        <begin position="6"/>
        <end position="24"/>
    </location>
</feature>
<dbReference type="Proteomes" id="UP001589734">
    <property type="component" value="Unassembled WGS sequence"/>
</dbReference>
<dbReference type="EMBL" id="JBHLYW010000029">
    <property type="protein sequence ID" value="MFC0080054.1"/>
    <property type="molecule type" value="Genomic_DNA"/>
</dbReference>
<dbReference type="RefSeq" id="WP_379682955.1">
    <property type="nucleotide sequence ID" value="NZ_JBHLYW010000029.1"/>
</dbReference>
<comment type="caution">
    <text evidence="2">The sequence shown here is derived from an EMBL/GenBank/DDBJ whole genome shotgun (WGS) entry which is preliminary data.</text>
</comment>
<keyword evidence="1" id="KW-0472">Membrane</keyword>
<evidence type="ECO:0000256" key="1">
    <source>
        <dbReference type="SAM" id="Phobius"/>
    </source>
</evidence>
<feature type="transmembrane region" description="Helical" evidence="1">
    <location>
        <begin position="36"/>
        <end position="59"/>
    </location>
</feature>
<feature type="transmembrane region" description="Helical" evidence="1">
    <location>
        <begin position="79"/>
        <end position="99"/>
    </location>
</feature>
<protein>
    <recommendedName>
        <fullName evidence="4">DUF4870 domain-containing protein</fullName>
    </recommendedName>
</protein>
<proteinExistence type="predicted"/>